<dbReference type="GO" id="GO:0016491">
    <property type="term" value="F:oxidoreductase activity"/>
    <property type="evidence" value="ECO:0007669"/>
    <property type="project" value="UniProtKB-KW"/>
</dbReference>
<dbReference type="EMBL" id="RJKE01000001">
    <property type="protein sequence ID" value="ROO86733.1"/>
    <property type="molecule type" value="Genomic_DNA"/>
</dbReference>
<organism evidence="4 5">
    <name type="scientific">Actinocorallia herbida</name>
    <dbReference type="NCBI Taxonomy" id="58109"/>
    <lineage>
        <taxon>Bacteria</taxon>
        <taxon>Bacillati</taxon>
        <taxon>Actinomycetota</taxon>
        <taxon>Actinomycetes</taxon>
        <taxon>Streptosporangiales</taxon>
        <taxon>Thermomonosporaceae</taxon>
        <taxon>Actinocorallia</taxon>
    </lineage>
</organism>
<dbReference type="PANTHER" id="PTHR43656">
    <property type="entry name" value="BINDING OXIDOREDUCTASE, PUTATIVE (AFU_ORTHOLOGUE AFUA_2G08260)-RELATED"/>
    <property type="match status" value="1"/>
</dbReference>
<gene>
    <name evidence="4" type="ORF">EDD29_4311</name>
</gene>
<dbReference type="AlphaFoldDB" id="A0A3N1CZL8"/>
<name>A0A3N1CZL8_9ACTN</name>
<reference evidence="4 5" key="1">
    <citation type="submission" date="2018-11" db="EMBL/GenBank/DDBJ databases">
        <title>Sequencing the genomes of 1000 actinobacteria strains.</title>
        <authorList>
            <person name="Klenk H.-P."/>
        </authorList>
    </citation>
    <scope>NUCLEOTIDE SEQUENCE [LARGE SCALE GENOMIC DNA]</scope>
    <source>
        <strain evidence="4 5">DSM 44254</strain>
    </source>
</reference>
<feature type="domain" description="NADH:flavin oxidoreductase/NADH oxidase N-terminal" evidence="3">
    <location>
        <begin position="13"/>
        <end position="336"/>
    </location>
</feature>
<dbReference type="InterPro" id="IPR013785">
    <property type="entry name" value="Aldolase_TIM"/>
</dbReference>
<dbReference type="PANTHER" id="PTHR43656:SF2">
    <property type="entry name" value="BINDING OXIDOREDUCTASE, PUTATIVE (AFU_ORTHOLOGUE AFUA_2G08260)-RELATED"/>
    <property type="match status" value="1"/>
</dbReference>
<evidence type="ECO:0000313" key="5">
    <source>
        <dbReference type="Proteomes" id="UP000272400"/>
    </source>
</evidence>
<evidence type="ECO:0000256" key="1">
    <source>
        <dbReference type="ARBA" id="ARBA00022630"/>
    </source>
</evidence>
<evidence type="ECO:0000313" key="4">
    <source>
        <dbReference type="EMBL" id="ROO86733.1"/>
    </source>
</evidence>
<evidence type="ECO:0000256" key="2">
    <source>
        <dbReference type="ARBA" id="ARBA00023002"/>
    </source>
</evidence>
<dbReference type="InterPro" id="IPR001155">
    <property type="entry name" value="OxRdtase_FMN_N"/>
</dbReference>
<keyword evidence="1" id="KW-0285">Flavoprotein</keyword>
<dbReference type="RefSeq" id="WP_123666108.1">
    <property type="nucleotide sequence ID" value="NZ_RJKE01000001.1"/>
</dbReference>
<dbReference type="Gene3D" id="3.20.20.70">
    <property type="entry name" value="Aldolase class I"/>
    <property type="match status" value="1"/>
</dbReference>
<protein>
    <submittedName>
        <fullName evidence="4">2,4-dienoyl-CoA reductase-like NADH-dependent reductase (Old Yellow Enzyme family)</fullName>
    </submittedName>
</protein>
<sequence>MSPTPVDRGRLGAPLAFREGRSLSNRLMKSALSEGLAEPDGAPGARLEELYRRWSTGGYGLLVTGNVIVDHRHLGEPGNVVVEDDRHLAALTRWAAAYKANGGPIWAQLNHPGRQANQRTGRHRPVAPSAIAARVPGAAKPRALRDEEVRDIIGRFGTAAAVIEAAGFDGVQIHGAHGYLVTQFLSPLSNLRDDAWGGDPERRRAFVIEVFRAIRAGVAPGFGVGIKLNSADFQRGGFTEAESREVVRALVAEGVDLIEVSGGSYEAPAMMGVLAESTRAREAYFLDYARTVRDVAGEVPIAVTGGFRTRAAMERALADGDCDVIGIGRPACLTPDAGAALLDRGRDRLDAPAIRAGARALLGRLTDLRKVDSAVNLQWHADQLHRMAAGLDPDPALPWWRTLTSMLRRGPGALRPKRG</sequence>
<dbReference type="CDD" id="cd04733">
    <property type="entry name" value="OYE_like_2_FMN"/>
    <property type="match status" value="1"/>
</dbReference>
<dbReference type="GO" id="GO:0010181">
    <property type="term" value="F:FMN binding"/>
    <property type="evidence" value="ECO:0007669"/>
    <property type="project" value="InterPro"/>
</dbReference>
<dbReference type="InterPro" id="IPR051799">
    <property type="entry name" value="NADH_flavin_oxidoreductase"/>
</dbReference>
<dbReference type="Pfam" id="PF00724">
    <property type="entry name" value="Oxidored_FMN"/>
    <property type="match status" value="1"/>
</dbReference>
<dbReference type="OrthoDB" id="3169239at2"/>
<dbReference type="Proteomes" id="UP000272400">
    <property type="component" value="Unassembled WGS sequence"/>
</dbReference>
<keyword evidence="5" id="KW-1185">Reference proteome</keyword>
<comment type="caution">
    <text evidence="4">The sequence shown here is derived from an EMBL/GenBank/DDBJ whole genome shotgun (WGS) entry which is preliminary data.</text>
</comment>
<proteinExistence type="predicted"/>
<accession>A0A3N1CZL8</accession>
<dbReference type="SUPFAM" id="SSF51395">
    <property type="entry name" value="FMN-linked oxidoreductases"/>
    <property type="match status" value="1"/>
</dbReference>
<keyword evidence="2" id="KW-0560">Oxidoreductase</keyword>
<evidence type="ECO:0000259" key="3">
    <source>
        <dbReference type="Pfam" id="PF00724"/>
    </source>
</evidence>